<gene>
    <name evidence="16" type="ORF">FDP22_14590</name>
</gene>
<dbReference type="Proteomes" id="UP000305888">
    <property type="component" value="Chromosome"/>
</dbReference>
<dbReference type="OrthoDB" id="9761719at2"/>
<protein>
    <recommendedName>
        <fullName evidence="4">catalase</fullName>
        <ecNumber evidence="4">1.11.1.6</ecNumber>
    </recommendedName>
</protein>
<dbReference type="CDD" id="cd08156">
    <property type="entry name" value="catalase_clade_3"/>
    <property type="match status" value="1"/>
</dbReference>
<evidence type="ECO:0000313" key="16">
    <source>
        <dbReference type="EMBL" id="QDL92903.1"/>
    </source>
</evidence>
<dbReference type="PIRSF" id="PIRSF038928">
    <property type="entry name" value="Catalase_clade1-3"/>
    <property type="match status" value="1"/>
</dbReference>
<dbReference type="EMBL" id="CP040818">
    <property type="protein sequence ID" value="QDL92903.1"/>
    <property type="molecule type" value="Genomic_DNA"/>
</dbReference>
<evidence type="ECO:0000256" key="13">
    <source>
        <dbReference type="PIRSR" id="PIRSR038928-2"/>
    </source>
</evidence>
<evidence type="ECO:0000256" key="4">
    <source>
        <dbReference type="ARBA" id="ARBA00012314"/>
    </source>
</evidence>
<evidence type="ECO:0000256" key="3">
    <source>
        <dbReference type="ARBA" id="ARBA00005329"/>
    </source>
</evidence>
<keyword evidence="5" id="KW-0575">Peroxidase</keyword>
<feature type="active site" evidence="12">
    <location>
        <position position="127"/>
    </location>
</feature>
<accession>A0A5B8G2P9</accession>
<evidence type="ECO:0000256" key="8">
    <source>
        <dbReference type="ARBA" id="ARBA00023002"/>
    </source>
</evidence>
<evidence type="ECO:0000256" key="12">
    <source>
        <dbReference type="PIRSR" id="PIRSR038928-1"/>
    </source>
</evidence>
<proteinExistence type="inferred from homology"/>
<dbReference type="GO" id="GO:0004096">
    <property type="term" value="F:catalase activity"/>
    <property type="evidence" value="ECO:0007669"/>
    <property type="project" value="UniProtKB-EC"/>
</dbReference>
<dbReference type="PANTHER" id="PTHR11465">
    <property type="entry name" value="CATALASE"/>
    <property type="match status" value="1"/>
</dbReference>
<dbReference type="GO" id="GO:0042744">
    <property type="term" value="P:hydrogen peroxide catabolic process"/>
    <property type="evidence" value="ECO:0007669"/>
    <property type="project" value="UniProtKB-KW"/>
</dbReference>
<evidence type="ECO:0000313" key="17">
    <source>
        <dbReference type="Proteomes" id="UP000305888"/>
    </source>
</evidence>
<dbReference type="Pfam" id="PF00199">
    <property type="entry name" value="Catalase"/>
    <property type="match status" value="1"/>
</dbReference>
<organism evidence="16 17">
    <name type="scientific">Paroceanicella profunda</name>
    <dbReference type="NCBI Taxonomy" id="2579971"/>
    <lineage>
        <taxon>Bacteria</taxon>
        <taxon>Pseudomonadati</taxon>
        <taxon>Pseudomonadota</taxon>
        <taxon>Alphaproteobacteria</taxon>
        <taxon>Rhodobacterales</taxon>
        <taxon>Paracoccaceae</taxon>
        <taxon>Paroceanicella</taxon>
    </lineage>
</organism>
<feature type="domain" description="Catalase core" evidence="15">
    <location>
        <begin position="8"/>
        <end position="393"/>
    </location>
</feature>
<dbReference type="InterPro" id="IPR002226">
    <property type="entry name" value="Catalase_haem_BS"/>
</dbReference>
<dbReference type="InterPro" id="IPR018028">
    <property type="entry name" value="Catalase"/>
</dbReference>
<evidence type="ECO:0000256" key="10">
    <source>
        <dbReference type="ARBA" id="ARBA00023324"/>
    </source>
</evidence>
<dbReference type="GO" id="GO:0020037">
    <property type="term" value="F:heme binding"/>
    <property type="evidence" value="ECO:0007669"/>
    <property type="project" value="InterPro"/>
</dbReference>
<dbReference type="SUPFAM" id="SSF56634">
    <property type="entry name" value="Heme-dependent catalase-like"/>
    <property type="match status" value="1"/>
</dbReference>
<dbReference type="Gene3D" id="2.40.180.10">
    <property type="entry name" value="Catalase core domain"/>
    <property type="match status" value="1"/>
</dbReference>
<feature type="region of interest" description="Disordered" evidence="14">
    <location>
        <begin position="1"/>
        <end position="26"/>
    </location>
</feature>
<evidence type="ECO:0000256" key="11">
    <source>
        <dbReference type="ARBA" id="ARBA00049254"/>
    </source>
</evidence>
<sequence length="500" mass="56250">MSKAPRLTTTAGAPVPDNQNSVTVGPRGPIVMQDYQLLEKLAHQNRERIPERTVHAKGWGAFGTLRITEDISKYTIAKALQPGAVTPMLARFSTVAGELGAADAERDVRGFALKFYTEEGNWDLVGNNTPVFFVRDPMKFPDFIHTQKRHPKTNMRSPNAMWDFWSLSPESLHQVTILMSDRGLPQTPMNMNGYGSHTYSLWNAAGERYWVKFHFKTKQGHKHYTNAEAETLVGKTRESYQEALFGGIEKGVFPKWELQIQVMTEEQAEQTPYNPFDLTKVWPHSEFPVITVGEMELNRNAENYFAEIEQAAFSPSNIVPGIGHSPDKMLQARVFSYADAHRYRLGTHYEHLPVNQPKCPVHHYHKDGPMNFFGQQTGSTDAYYEPNSFGGAVEDKSAQEPPMKVTGDMARYNHREGNDDFGQPRALFELFDAGQKQRLFSNIAAAMGGVDAEIIERQCRLFDQVHPEYGAGVRAAVKAASEYEPNAVPVDENTPQHAAE</sequence>
<evidence type="ECO:0000256" key="5">
    <source>
        <dbReference type="ARBA" id="ARBA00022559"/>
    </source>
</evidence>
<comment type="cofactor">
    <cofactor evidence="1 13">
        <name>heme</name>
        <dbReference type="ChEBI" id="CHEBI:30413"/>
    </cofactor>
</comment>
<dbReference type="InterPro" id="IPR024711">
    <property type="entry name" value="Catalase_clade1/3"/>
</dbReference>
<comment type="function">
    <text evidence="2">Decomposes hydrogen peroxide into water and oxygen; serves to protect cells from the toxic effects of hydrogen peroxide.</text>
</comment>
<feature type="compositionally biased region" description="Polar residues" evidence="14">
    <location>
        <begin position="7"/>
        <end position="23"/>
    </location>
</feature>
<dbReference type="GO" id="GO:0046872">
    <property type="term" value="F:metal ion binding"/>
    <property type="evidence" value="ECO:0007669"/>
    <property type="project" value="UniProtKB-KW"/>
</dbReference>
<name>A0A5B8G2P9_9RHOB</name>
<dbReference type="InterPro" id="IPR010582">
    <property type="entry name" value="Catalase_immune_responsive"/>
</dbReference>
<comment type="catalytic activity">
    <reaction evidence="11">
        <text>2 H2O2 = O2 + 2 H2O</text>
        <dbReference type="Rhea" id="RHEA:20309"/>
        <dbReference type="ChEBI" id="CHEBI:15377"/>
        <dbReference type="ChEBI" id="CHEBI:15379"/>
        <dbReference type="ChEBI" id="CHEBI:16240"/>
        <dbReference type="EC" id="1.11.1.6"/>
    </reaction>
</comment>
<evidence type="ECO:0000256" key="6">
    <source>
        <dbReference type="ARBA" id="ARBA00022617"/>
    </source>
</evidence>
<evidence type="ECO:0000256" key="9">
    <source>
        <dbReference type="ARBA" id="ARBA00023004"/>
    </source>
</evidence>
<dbReference type="PANTHER" id="PTHR11465:SF61">
    <property type="entry name" value="CATALASE"/>
    <property type="match status" value="1"/>
</dbReference>
<dbReference type="InterPro" id="IPR040333">
    <property type="entry name" value="Catalase_3"/>
</dbReference>
<keyword evidence="17" id="KW-1185">Reference proteome</keyword>
<keyword evidence="6 13" id="KW-0349">Heme</keyword>
<dbReference type="PROSITE" id="PS51402">
    <property type="entry name" value="CATALASE_3"/>
    <property type="match status" value="1"/>
</dbReference>
<dbReference type="FunFam" id="2.40.180.10:FF:000001">
    <property type="entry name" value="Catalase"/>
    <property type="match status" value="1"/>
</dbReference>
<evidence type="ECO:0000256" key="2">
    <source>
        <dbReference type="ARBA" id="ARBA00002974"/>
    </source>
</evidence>
<dbReference type="KEGG" id="ppru:FDP22_14590"/>
<evidence type="ECO:0000256" key="14">
    <source>
        <dbReference type="SAM" id="MobiDB-lite"/>
    </source>
</evidence>
<dbReference type="InterPro" id="IPR011614">
    <property type="entry name" value="Catalase_core"/>
</dbReference>
<keyword evidence="10" id="KW-0376">Hydrogen peroxide</keyword>
<keyword evidence="9 13" id="KW-0408">Iron</keyword>
<feature type="binding site" description="axial binding residue" evidence="13">
    <location>
        <position position="337"/>
    </location>
    <ligand>
        <name>heme</name>
        <dbReference type="ChEBI" id="CHEBI:30413"/>
    </ligand>
    <ligandPart>
        <name>Fe</name>
        <dbReference type="ChEBI" id="CHEBI:18248"/>
    </ligandPart>
</feature>
<comment type="similarity">
    <text evidence="3">Belongs to the catalase family.</text>
</comment>
<dbReference type="PRINTS" id="PR00067">
    <property type="entry name" value="CATALASE"/>
</dbReference>
<reference evidence="16 17" key="1">
    <citation type="submission" date="2019-06" db="EMBL/GenBank/DDBJ databases">
        <title>Genome sequence of Rhodobacteraceae bacterium D4M1.</title>
        <authorList>
            <person name="Cao J."/>
        </authorList>
    </citation>
    <scope>NUCLEOTIDE SEQUENCE [LARGE SCALE GENOMIC DNA]</scope>
    <source>
        <strain evidence="16 17">D4M1</strain>
    </source>
</reference>
<evidence type="ECO:0000256" key="7">
    <source>
        <dbReference type="ARBA" id="ARBA00022723"/>
    </source>
</evidence>
<dbReference type="SMART" id="SM01060">
    <property type="entry name" value="Catalase"/>
    <property type="match status" value="1"/>
</dbReference>
<dbReference type="EC" id="1.11.1.6" evidence="4"/>
<dbReference type="InterPro" id="IPR020835">
    <property type="entry name" value="Catalase_sf"/>
</dbReference>
<feature type="active site" evidence="12">
    <location>
        <position position="55"/>
    </location>
</feature>
<dbReference type="GO" id="GO:0042542">
    <property type="term" value="P:response to hydrogen peroxide"/>
    <property type="evidence" value="ECO:0007669"/>
    <property type="project" value="TreeGrafter"/>
</dbReference>
<dbReference type="Pfam" id="PF06628">
    <property type="entry name" value="Catalase-rel"/>
    <property type="match status" value="1"/>
</dbReference>
<dbReference type="PROSITE" id="PS00437">
    <property type="entry name" value="CATALASE_1"/>
    <property type="match status" value="1"/>
</dbReference>
<keyword evidence="7 13" id="KW-0479">Metal-binding</keyword>
<evidence type="ECO:0000259" key="15">
    <source>
        <dbReference type="SMART" id="SM01060"/>
    </source>
</evidence>
<keyword evidence="8" id="KW-0560">Oxidoreductase</keyword>
<dbReference type="AlphaFoldDB" id="A0A5B8G2P9"/>
<dbReference type="RefSeq" id="WP_138578173.1">
    <property type="nucleotide sequence ID" value="NZ_CP040818.1"/>
</dbReference>
<evidence type="ECO:0000256" key="1">
    <source>
        <dbReference type="ARBA" id="ARBA00001971"/>
    </source>
</evidence>
<dbReference type="GO" id="GO:0005737">
    <property type="term" value="C:cytoplasm"/>
    <property type="evidence" value="ECO:0007669"/>
    <property type="project" value="TreeGrafter"/>
</dbReference>